<dbReference type="KEGG" id="hcv:FTV88_1979"/>
<evidence type="ECO:0000313" key="2">
    <source>
        <dbReference type="Proteomes" id="UP000366051"/>
    </source>
</evidence>
<reference evidence="2" key="1">
    <citation type="submission" date="2019-11" db="EMBL/GenBank/DDBJ databases">
        <title>Genome sequence of Heliorestis convoluta strain HH, an alkaliphilic and minimalistic phototrophic bacterium from a soda lake in Egypt.</title>
        <authorList>
            <person name="Dewey E.D."/>
            <person name="Stokes L.M."/>
            <person name="Burchell B.M."/>
            <person name="Shaffer K.N."/>
            <person name="Huntington A.M."/>
            <person name="Baker J.M."/>
            <person name="Nadendla S."/>
            <person name="Giglio M.G."/>
            <person name="Touchman J.W."/>
            <person name="Blankenship R.E."/>
            <person name="Madigan M.T."/>
            <person name="Sattley W.M."/>
        </authorList>
    </citation>
    <scope>NUCLEOTIDE SEQUENCE [LARGE SCALE GENOMIC DNA]</scope>
    <source>
        <strain evidence="2">HH</strain>
    </source>
</reference>
<organism evidence="1 2">
    <name type="scientific">Heliorestis convoluta</name>
    <dbReference type="NCBI Taxonomy" id="356322"/>
    <lineage>
        <taxon>Bacteria</taxon>
        <taxon>Bacillati</taxon>
        <taxon>Bacillota</taxon>
        <taxon>Clostridia</taxon>
        <taxon>Eubacteriales</taxon>
        <taxon>Heliobacteriaceae</taxon>
        <taxon>Heliorestis</taxon>
    </lineage>
</organism>
<evidence type="ECO:0000313" key="1">
    <source>
        <dbReference type="EMBL" id="QGG48077.1"/>
    </source>
</evidence>
<dbReference type="Proteomes" id="UP000366051">
    <property type="component" value="Chromosome"/>
</dbReference>
<accession>A0A5Q2MZG8</accession>
<dbReference type="AlphaFoldDB" id="A0A5Q2MZG8"/>
<name>A0A5Q2MZG8_9FIRM</name>
<dbReference type="EMBL" id="CP045875">
    <property type="protein sequence ID" value="QGG48077.1"/>
    <property type="molecule type" value="Genomic_DNA"/>
</dbReference>
<sequence length="58" mass="6827">MDLQAEDSQGNRYDVEIQLKNRYDMGQEKKRSQYYVDVVFVSKRKRCHSQGGRRNGSA</sequence>
<proteinExistence type="predicted"/>
<protein>
    <submittedName>
        <fullName evidence="1">Uncharacterized protein</fullName>
    </submittedName>
</protein>
<keyword evidence="2" id="KW-1185">Reference proteome</keyword>
<gene>
    <name evidence="1" type="ORF">FTV88_1979</name>
</gene>